<reference evidence="1 2" key="1">
    <citation type="submission" date="2017-03" db="EMBL/GenBank/DDBJ databases">
        <title>Genomes of endolithic fungi from Antarctica.</title>
        <authorList>
            <person name="Coleine C."/>
            <person name="Masonjones S."/>
            <person name="Stajich J.E."/>
        </authorList>
    </citation>
    <scope>NUCLEOTIDE SEQUENCE [LARGE SCALE GENOMIC DNA]</scope>
    <source>
        <strain evidence="1 2">CCFEE 6314</strain>
    </source>
</reference>
<dbReference type="Proteomes" id="UP000288859">
    <property type="component" value="Unassembled WGS sequence"/>
</dbReference>
<proteinExistence type="predicted"/>
<comment type="caution">
    <text evidence="1">The sequence shown here is derived from an EMBL/GenBank/DDBJ whole genome shotgun (WGS) entry which is preliminary data.</text>
</comment>
<accession>A0A438N7E6</accession>
<dbReference type="OrthoDB" id="648861at2759"/>
<name>A0A438N7E6_EXOME</name>
<evidence type="ECO:0000313" key="2">
    <source>
        <dbReference type="Proteomes" id="UP000288859"/>
    </source>
</evidence>
<dbReference type="AlphaFoldDB" id="A0A438N7E6"/>
<dbReference type="EMBL" id="NAJM01000016">
    <property type="protein sequence ID" value="RVX71662.1"/>
    <property type="molecule type" value="Genomic_DNA"/>
</dbReference>
<evidence type="ECO:0008006" key="3">
    <source>
        <dbReference type="Google" id="ProtNLM"/>
    </source>
</evidence>
<organism evidence="1 2">
    <name type="scientific">Exophiala mesophila</name>
    <name type="common">Black yeast-like fungus</name>
    <dbReference type="NCBI Taxonomy" id="212818"/>
    <lineage>
        <taxon>Eukaryota</taxon>
        <taxon>Fungi</taxon>
        <taxon>Dikarya</taxon>
        <taxon>Ascomycota</taxon>
        <taxon>Pezizomycotina</taxon>
        <taxon>Eurotiomycetes</taxon>
        <taxon>Chaetothyriomycetidae</taxon>
        <taxon>Chaetothyriales</taxon>
        <taxon>Herpotrichiellaceae</taxon>
        <taxon>Exophiala</taxon>
    </lineage>
</organism>
<dbReference type="VEuPathDB" id="FungiDB:PV10_05351"/>
<protein>
    <recommendedName>
        <fullName evidence="3">Transcription factor domain-containing protein</fullName>
    </recommendedName>
</protein>
<evidence type="ECO:0000313" key="1">
    <source>
        <dbReference type="EMBL" id="RVX71662.1"/>
    </source>
</evidence>
<sequence length="377" mass="42689">MELRSQEILVDTYGDIILRDPERAQRLEKSAALHYHLALKDLSVLLDNINNSIGDIEDTDEIDAVFALWYLMLQFGLFDSDTIGWSHVHLEGIGSFLKPYLQSRIAAGKKELPPASQQLLLFISYIDMNFSLCSYDGGRIWIELFLSESPDSPLSHDRLWTRARSCLPILWGAEYPASELFDDLDNHRPLYALHLCQRAKLEFLKWANDSTPGNDDERRRRGLWNRIQEMSTDLTDVLALARIMPNSNGRRSMTTVFSAAMEFYTLQVLFACLCPGDQVSECLDSALSQILSIAYKVIGEDQQLSFRSFWSLSVALLTSRDQIHQEWLRRQLKQASILCSAFSVFEPALNDSGVPTSLLLPSVAGMTNRTPCASEIV</sequence>
<gene>
    <name evidence="1" type="ORF">B0A52_03846</name>
</gene>